<accession>A0ABQ8UG24</accession>
<feature type="domain" description="Carbohydrate kinase PfkB" evidence="1">
    <location>
        <begin position="87"/>
        <end position="271"/>
    </location>
</feature>
<dbReference type="Gene3D" id="3.40.1190.20">
    <property type="match status" value="1"/>
</dbReference>
<dbReference type="Proteomes" id="UP001141327">
    <property type="component" value="Unassembled WGS sequence"/>
</dbReference>
<proteinExistence type="predicted"/>
<keyword evidence="3" id="KW-1185">Reference proteome</keyword>
<reference evidence="2" key="1">
    <citation type="journal article" date="2022" name="bioRxiv">
        <title>Genomics of Preaxostyla Flagellates Illuminates Evolutionary Transitions and the Path Towards Mitochondrial Loss.</title>
        <authorList>
            <person name="Novak L.V.F."/>
            <person name="Treitli S.C."/>
            <person name="Pyrih J."/>
            <person name="Halakuc P."/>
            <person name="Pipaliya S.V."/>
            <person name="Vacek V."/>
            <person name="Brzon O."/>
            <person name="Soukal P."/>
            <person name="Eme L."/>
            <person name="Dacks J.B."/>
            <person name="Karnkowska A."/>
            <person name="Elias M."/>
            <person name="Hampl V."/>
        </authorList>
    </citation>
    <scope>NUCLEOTIDE SEQUENCE</scope>
    <source>
        <strain evidence="2">RCP-MX</strain>
    </source>
</reference>
<comment type="caution">
    <text evidence="2">The sequence shown here is derived from an EMBL/GenBank/DDBJ whole genome shotgun (WGS) entry which is preliminary data.</text>
</comment>
<dbReference type="InterPro" id="IPR011611">
    <property type="entry name" value="PfkB_dom"/>
</dbReference>
<evidence type="ECO:0000313" key="2">
    <source>
        <dbReference type="EMBL" id="KAJ4456350.1"/>
    </source>
</evidence>
<dbReference type="GO" id="GO:0016301">
    <property type="term" value="F:kinase activity"/>
    <property type="evidence" value="ECO:0007669"/>
    <property type="project" value="UniProtKB-KW"/>
</dbReference>
<dbReference type="EMBL" id="JAPMOS010000073">
    <property type="protein sequence ID" value="KAJ4456350.1"/>
    <property type="molecule type" value="Genomic_DNA"/>
</dbReference>
<evidence type="ECO:0000313" key="3">
    <source>
        <dbReference type="Proteomes" id="UP001141327"/>
    </source>
</evidence>
<protein>
    <submittedName>
        <fullName evidence="2">Carbohydrate kinase</fullName>
    </submittedName>
</protein>
<keyword evidence="2" id="KW-0808">Transferase</keyword>
<evidence type="ECO:0000259" key="1">
    <source>
        <dbReference type="Pfam" id="PF00294"/>
    </source>
</evidence>
<dbReference type="InterPro" id="IPR029056">
    <property type="entry name" value="Ribokinase-like"/>
</dbReference>
<sequence>MSVCFIGHVAKDVVEGTSPVSYEPGGGVFYGGLALAEVGQSISILTKTAAADQRLYQQLAEKGSVTFLSSLNSTTFENRYPDGKPDNRISFVSARAASFTAEDLSCLPQPFPSLVVVVSPLCGEFPAELLRTLQDRHHSHVALDVQGFTRSVGPDGRVTQTDWPEKAQWLPYISLLKIDNKEGLLLTGKADLKEACAELIRHNPQMAIVATSAEGVLFSLCSSDGTLHSEWRPWAPPRTPASRTGRGDTTLAFFSHFYLSRGLPLADAATLTAIFTEAKMQVRGPFNGEALSLVRETLRKRAISEDVLEGL</sequence>
<keyword evidence="2" id="KW-0418">Kinase</keyword>
<dbReference type="Pfam" id="PF00294">
    <property type="entry name" value="PfkB"/>
    <property type="match status" value="1"/>
</dbReference>
<dbReference type="SUPFAM" id="SSF53613">
    <property type="entry name" value="Ribokinase-like"/>
    <property type="match status" value="1"/>
</dbReference>
<gene>
    <name evidence="2" type="ORF">PAPYR_8471</name>
</gene>
<name>A0ABQ8UG24_9EUKA</name>
<organism evidence="2 3">
    <name type="scientific">Paratrimastix pyriformis</name>
    <dbReference type="NCBI Taxonomy" id="342808"/>
    <lineage>
        <taxon>Eukaryota</taxon>
        <taxon>Metamonada</taxon>
        <taxon>Preaxostyla</taxon>
        <taxon>Paratrimastigidae</taxon>
        <taxon>Paratrimastix</taxon>
    </lineage>
</organism>